<proteinExistence type="predicted"/>
<name>A0A7I4AH13_PHYPA</name>
<organism evidence="1 2">
    <name type="scientific">Physcomitrium patens</name>
    <name type="common">Spreading-leaved earth moss</name>
    <name type="synonym">Physcomitrella patens</name>
    <dbReference type="NCBI Taxonomy" id="3218"/>
    <lineage>
        <taxon>Eukaryota</taxon>
        <taxon>Viridiplantae</taxon>
        <taxon>Streptophyta</taxon>
        <taxon>Embryophyta</taxon>
        <taxon>Bryophyta</taxon>
        <taxon>Bryophytina</taxon>
        <taxon>Bryopsida</taxon>
        <taxon>Funariidae</taxon>
        <taxon>Funariales</taxon>
        <taxon>Funariaceae</taxon>
        <taxon>Physcomitrium</taxon>
    </lineage>
</organism>
<reference evidence="1" key="3">
    <citation type="submission" date="2020-12" db="UniProtKB">
        <authorList>
            <consortium name="EnsemblPlants"/>
        </authorList>
    </citation>
    <scope>IDENTIFICATION</scope>
</reference>
<evidence type="ECO:0000313" key="2">
    <source>
        <dbReference type="Proteomes" id="UP000006727"/>
    </source>
</evidence>
<sequence length="76" mass="8847">MTNYYQRFIRKISDIANLLIIFITLDVDLDVLDALTECLYNQAELFKQAMDMAIEKLSITQYCGTLRYACIYSSAY</sequence>
<protein>
    <submittedName>
        <fullName evidence="1">Uncharacterized protein</fullName>
    </submittedName>
</protein>
<keyword evidence="2" id="KW-1185">Reference proteome</keyword>
<dbReference type="Gramene" id="Pp3c11_2750V3.1">
    <property type="protein sequence ID" value="Pp3c11_2750V3.1"/>
    <property type="gene ID" value="Pp3c11_2750"/>
</dbReference>
<dbReference type="EnsemblPlants" id="Pp3c11_2750V3.1">
    <property type="protein sequence ID" value="Pp3c11_2750V3.1"/>
    <property type="gene ID" value="Pp3c11_2750"/>
</dbReference>
<accession>A0A7I4AH13</accession>
<reference evidence="1 2" key="1">
    <citation type="journal article" date="2008" name="Science">
        <title>The Physcomitrella genome reveals evolutionary insights into the conquest of land by plants.</title>
        <authorList>
            <person name="Rensing S."/>
            <person name="Lang D."/>
            <person name="Zimmer A."/>
            <person name="Terry A."/>
            <person name="Salamov A."/>
            <person name="Shapiro H."/>
            <person name="Nishiyama T."/>
            <person name="Perroud P.-F."/>
            <person name="Lindquist E."/>
            <person name="Kamisugi Y."/>
            <person name="Tanahashi T."/>
            <person name="Sakakibara K."/>
            <person name="Fujita T."/>
            <person name="Oishi K."/>
            <person name="Shin-I T."/>
            <person name="Kuroki Y."/>
            <person name="Toyoda A."/>
            <person name="Suzuki Y."/>
            <person name="Hashimoto A."/>
            <person name="Yamaguchi K."/>
            <person name="Sugano A."/>
            <person name="Kohara Y."/>
            <person name="Fujiyama A."/>
            <person name="Anterola A."/>
            <person name="Aoki S."/>
            <person name="Ashton N."/>
            <person name="Barbazuk W.B."/>
            <person name="Barker E."/>
            <person name="Bennetzen J."/>
            <person name="Bezanilla M."/>
            <person name="Blankenship R."/>
            <person name="Cho S.H."/>
            <person name="Dutcher S."/>
            <person name="Estelle M."/>
            <person name="Fawcett J.A."/>
            <person name="Gundlach H."/>
            <person name="Hanada K."/>
            <person name="Heyl A."/>
            <person name="Hicks K.A."/>
            <person name="Hugh J."/>
            <person name="Lohr M."/>
            <person name="Mayer K."/>
            <person name="Melkozernov A."/>
            <person name="Murata T."/>
            <person name="Nelson D."/>
            <person name="Pils B."/>
            <person name="Prigge M."/>
            <person name="Reiss B."/>
            <person name="Renner T."/>
            <person name="Rombauts S."/>
            <person name="Rushton P."/>
            <person name="Sanderfoot A."/>
            <person name="Schween G."/>
            <person name="Shiu S.-H."/>
            <person name="Stueber K."/>
            <person name="Theodoulou F.L."/>
            <person name="Tu H."/>
            <person name="Van de Peer Y."/>
            <person name="Verrier P.J."/>
            <person name="Waters E."/>
            <person name="Wood A."/>
            <person name="Yang L."/>
            <person name="Cove D."/>
            <person name="Cuming A."/>
            <person name="Hasebe M."/>
            <person name="Lucas S."/>
            <person name="Mishler D.B."/>
            <person name="Reski R."/>
            <person name="Grigoriev I."/>
            <person name="Quatrano R.S."/>
            <person name="Boore J.L."/>
        </authorList>
    </citation>
    <scope>NUCLEOTIDE SEQUENCE [LARGE SCALE GENOMIC DNA]</scope>
    <source>
        <strain evidence="1 2">cv. Gransden 2004</strain>
    </source>
</reference>
<evidence type="ECO:0000313" key="1">
    <source>
        <dbReference type="EnsemblPlants" id="Pp3c11_2750V3.1"/>
    </source>
</evidence>
<reference evidence="1 2" key="2">
    <citation type="journal article" date="2018" name="Plant J.">
        <title>The Physcomitrella patens chromosome-scale assembly reveals moss genome structure and evolution.</title>
        <authorList>
            <person name="Lang D."/>
            <person name="Ullrich K.K."/>
            <person name="Murat F."/>
            <person name="Fuchs J."/>
            <person name="Jenkins J."/>
            <person name="Haas F.B."/>
            <person name="Piednoel M."/>
            <person name="Gundlach H."/>
            <person name="Van Bel M."/>
            <person name="Meyberg R."/>
            <person name="Vives C."/>
            <person name="Morata J."/>
            <person name="Symeonidi A."/>
            <person name="Hiss M."/>
            <person name="Muchero W."/>
            <person name="Kamisugi Y."/>
            <person name="Saleh O."/>
            <person name="Blanc G."/>
            <person name="Decker E.L."/>
            <person name="van Gessel N."/>
            <person name="Grimwood J."/>
            <person name="Hayes R.D."/>
            <person name="Graham S.W."/>
            <person name="Gunter L.E."/>
            <person name="McDaniel S.F."/>
            <person name="Hoernstein S.N.W."/>
            <person name="Larsson A."/>
            <person name="Li F.W."/>
            <person name="Perroud P.F."/>
            <person name="Phillips J."/>
            <person name="Ranjan P."/>
            <person name="Rokshar D.S."/>
            <person name="Rothfels C.J."/>
            <person name="Schneider L."/>
            <person name="Shu S."/>
            <person name="Stevenson D.W."/>
            <person name="Thummler F."/>
            <person name="Tillich M."/>
            <person name="Villarreal Aguilar J.C."/>
            <person name="Widiez T."/>
            <person name="Wong G.K."/>
            <person name="Wymore A."/>
            <person name="Zhang Y."/>
            <person name="Zimmer A.D."/>
            <person name="Quatrano R.S."/>
            <person name="Mayer K.F.X."/>
            <person name="Goodstein D."/>
            <person name="Casacuberta J.M."/>
            <person name="Vandepoele K."/>
            <person name="Reski R."/>
            <person name="Cuming A.C."/>
            <person name="Tuskan G.A."/>
            <person name="Maumus F."/>
            <person name="Salse J."/>
            <person name="Schmutz J."/>
            <person name="Rensing S.A."/>
        </authorList>
    </citation>
    <scope>NUCLEOTIDE SEQUENCE [LARGE SCALE GENOMIC DNA]</scope>
    <source>
        <strain evidence="1 2">cv. Gransden 2004</strain>
    </source>
</reference>
<dbReference type="Proteomes" id="UP000006727">
    <property type="component" value="Chromosome 11"/>
</dbReference>
<dbReference type="EMBL" id="ABEU02000011">
    <property type="status" value="NOT_ANNOTATED_CDS"/>
    <property type="molecule type" value="Genomic_DNA"/>
</dbReference>